<accession>H3RCK3</accession>
<dbReference type="EMBL" id="AHIE01000011">
    <property type="protein sequence ID" value="EHU00926.1"/>
    <property type="molecule type" value="Genomic_DNA"/>
</dbReference>
<dbReference type="PATRIC" id="fig|660596.6.peg.1761"/>
<evidence type="ECO:0000313" key="1">
    <source>
        <dbReference type="EMBL" id="EHU00926.1"/>
    </source>
</evidence>
<evidence type="ECO:0000313" key="2">
    <source>
        <dbReference type="Proteomes" id="UP000005050"/>
    </source>
</evidence>
<comment type="caution">
    <text evidence="1">The sequence shown here is derived from an EMBL/GenBank/DDBJ whole genome shotgun (WGS) entry which is preliminary data.</text>
</comment>
<reference evidence="1 2" key="1">
    <citation type="journal article" date="2012" name="Mol. Microbiol.">
        <title>The genetic and structural basis of two distinct terminal side branch residues in stewartan and amylovoran exopolysaccharides and their potential role in host adaptation.</title>
        <authorList>
            <person name="Wang X."/>
            <person name="Yang F."/>
            <person name="von Bodman S.B."/>
        </authorList>
    </citation>
    <scope>NUCLEOTIDE SEQUENCE [LARGE SCALE GENOMIC DNA]</scope>
    <source>
        <strain evidence="1 2">DC283</strain>
    </source>
</reference>
<proteinExistence type="predicted"/>
<gene>
    <name evidence="1" type="ORF">CKS_3525</name>
</gene>
<dbReference type="Proteomes" id="UP000005050">
    <property type="component" value="Unassembled WGS sequence"/>
</dbReference>
<dbReference type="AlphaFoldDB" id="H3RCK3"/>
<sequence length="45" mass="5136">MVIILLFFAFIFRPPLRLRGSIKSAKQSGECFIRHAALLNKGFVE</sequence>
<name>H3RCK3_PANSE</name>
<organism evidence="1 2">
    <name type="scientific">Pantoea stewartii subsp. stewartii DC283</name>
    <dbReference type="NCBI Taxonomy" id="660596"/>
    <lineage>
        <taxon>Bacteria</taxon>
        <taxon>Pseudomonadati</taxon>
        <taxon>Pseudomonadota</taxon>
        <taxon>Gammaproteobacteria</taxon>
        <taxon>Enterobacterales</taxon>
        <taxon>Erwiniaceae</taxon>
        <taxon>Pantoea</taxon>
    </lineage>
</organism>
<protein>
    <submittedName>
        <fullName evidence="1">Uncharacterized protein</fullName>
    </submittedName>
</protein>